<dbReference type="EMBL" id="JAPFFF010000007">
    <property type="protein sequence ID" value="KAK8886035.1"/>
    <property type="molecule type" value="Genomic_DNA"/>
</dbReference>
<protein>
    <submittedName>
        <fullName evidence="1">Uncharacterized protein</fullName>
    </submittedName>
</protein>
<accession>A0ABR2K4G4</accession>
<proteinExistence type="predicted"/>
<evidence type="ECO:0000313" key="2">
    <source>
        <dbReference type="Proteomes" id="UP001470230"/>
    </source>
</evidence>
<comment type="caution">
    <text evidence="1">The sequence shown here is derived from an EMBL/GenBank/DDBJ whole genome shotgun (WGS) entry which is preliminary data.</text>
</comment>
<reference evidence="1 2" key="1">
    <citation type="submission" date="2024-04" db="EMBL/GenBank/DDBJ databases">
        <title>Tritrichomonas musculus Genome.</title>
        <authorList>
            <person name="Alves-Ferreira E."/>
            <person name="Grigg M."/>
            <person name="Lorenzi H."/>
            <person name="Galac M."/>
        </authorList>
    </citation>
    <scope>NUCLEOTIDE SEQUENCE [LARGE SCALE GENOMIC DNA]</scope>
    <source>
        <strain evidence="1 2">EAF2021</strain>
    </source>
</reference>
<gene>
    <name evidence="1" type="ORF">M9Y10_041495</name>
</gene>
<organism evidence="1 2">
    <name type="scientific">Tritrichomonas musculus</name>
    <dbReference type="NCBI Taxonomy" id="1915356"/>
    <lineage>
        <taxon>Eukaryota</taxon>
        <taxon>Metamonada</taxon>
        <taxon>Parabasalia</taxon>
        <taxon>Tritrichomonadida</taxon>
        <taxon>Tritrichomonadidae</taxon>
        <taxon>Tritrichomonas</taxon>
    </lineage>
</organism>
<name>A0ABR2K4G4_9EUKA</name>
<evidence type="ECO:0000313" key="1">
    <source>
        <dbReference type="EMBL" id="KAK8886035.1"/>
    </source>
</evidence>
<keyword evidence="2" id="KW-1185">Reference proteome</keyword>
<dbReference type="Proteomes" id="UP001470230">
    <property type="component" value="Unassembled WGS sequence"/>
</dbReference>
<sequence>MKSRKMFKLRCNGQTYEIPATTFSKVSKKCAALIKSNDYQGVINHPVSDESLESFICACNLQQFKVALNTAFELLDLSREWGIPTLEAFVLDYIRSKGIQRDESKDYLGPLLEHLEDEESNSQYISNEISNIARHLNKYLDDDRLREVHPEILFKILNQADPDDYDQQLFVNFVMKLFEDEPEKAVPLTLMMNFDLLTLDQGEEVFQCREMHEQALGYFIAASMSSSRNKTELENDNIEQTQMNEIQEIKDEIKKRRLISLTKLQNEFAAEKAEIMNIIEQQSQQIAKLTKLREYQQDKINENNAIFERAAAKFDREILRQKTLLRKKRELLTERRQTILEEYERQSSVIKESAENALNDFDTRAKTKTDALQRKINPTVNKIIKKTNDLKNNSTELHNKLDDANKCVQANRDLLAAKIVHDQVRFNQFLRDLSTKYDAFKTDDKIWDLDADKVEEAEKLIIQIEKKITQKCPLNVNVKKQIQSSDGAFQGTNNM</sequence>